<feature type="compositionally biased region" description="Basic residues" evidence="1">
    <location>
        <begin position="401"/>
        <end position="414"/>
    </location>
</feature>
<protein>
    <submittedName>
        <fullName evidence="2">Uncharacterized protein</fullName>
    </submittedName>
</protein>
<accession>A0AAD3DTE7</accession>
<feature type="region of interest" description="Disordered" evidence="1">
    <location>
        <begin position="1146"/>
        <end position="1179"/>
    </location>
</feature>
<feature type="compositionally biased region" description="Basic residues" evidence="1">
    <location>
        <begin position="519"/>
        <end position="529"/>
    </location>
</feature>
<reference evidence="2 3" key="1">
    <citation type="journal article" date="2021" name="Sci. Rep.">
        <title>Genome sequencing of the multicellular alga Astrephomene provides insights into convergent evolution of germ-soma differentiation.</title>
        <authorList>
            <person name="Yamashita S."/>
            <person name="Yamamoto K."/>
            <person name="Matsuzaki R."/>
            <person name="Suzuki S."/>
            <person name="Yamaguchi H."/>
            <person name="Hirooka S."/>
            <person name="Minakuchi Y."/>
            <person name="Miyagishima S."/>
            <person name="Kawachi M."/>
            <person name="Toyoda A."/>
            <person name="Nozaki H."/>
        </authorList>
    </citation>
    <scope>NUCLEOTIDE SEQUENCE [LARGE SCALE GENOMIC DNA]</scope>
    <source>
        <strain evidence="2 3">NIES-4017</strain>
    </source>
</reference>
<feature type="compositionally biased region" description="Basic and acidic residues" evidence="1">
    <location>
        <begin position="194"/>
        <end position="222"/>
    </location>
</feature>
<sequence length="1179" mass="124733">MCDLLQGWPECARSSRPVLHVNPLPARKPSKRAKYGEVVLEKVPRQRAPRVVRPRPQRASEYFRQLIRQAQRSHQQRGQSTGAVPLQPGQEEQQQEEQQQEEQQQPPLGLDHQTMQNLGDVGLQNVEGGQARAVPAWEPEPTANGLHELQSQLQSERQHPPHETRPPPQQQQQPQVWASEPGWEWAFGWEQEQEPEREQEHRKGSPEEGHQRRTEAQQEGHQRISSSSSASTSAPSFSPVRYPHSSSSTSAVTAATASAASAATAQAPAAAVAPASSPPAGFPRRRKLFPESPDGPHPHTTARIVARLAACRHWRRPLAHRLLPRYLPLFDQHAAAYFFKHVPSLQPGGAPGSPGRSSPSLRTNLNMTTPTAAATTTATAYALGTAGLAANRTPAQLHMSQHPHPRLHPAHHHQQQQQQQHPEAAGFRLMLRGVCCSLLPKLPSFGPRALTCMVTGLARMGFRHGPTLAAWVARSTSQLGLMRPDQLVDSLEGLAALVAQQRPTAAVAAGAAGGEKAVKKERRRRRKQQQRGGRGAKAAAAAQPSLGPDWRQAAVAAAAAAVPDMSVGQIGRLLQAMVLLQLQPPSSLLDSACTAIRQRVEQTAARLEAAAGGSISSSRSHERPALLVIATMADAEVTAAAEEEVKARNSRVAASPPPPPLSQPLRGSDLALVLAGVAASGHAPRSEWLSWLLESTAAVLKAQLGSGWQQQQEQQQQQRMPERQRRGPAAARRWVAPSRSGTTAEEEEELQPSATEATATAPFFMVEDLAEMVGGIATLLPLLTSTSLLTSPSVQPNEGTGGAGGANGATSLSVLSLPASIPAEWLDLACETALQDLRRRLDPSAAAAAVALVAAASPTAILTQGDVTRAESAAAATTIKTVAAAAAAAAAAAPAATLLLATLTRLHPYYTPPRRWCTAVASVGLDLVPYLAPPSALLDWLEAMATWGAPKPLPPAWSAAVAVSSRFNFLSYTGGQLCRLPAAVLAAGGQLSPSWAAEYLAHLASRLPPTSAVTTAAATAGRQGRGQRRRRGSVRLGRQRLERRIVLIKPGRRRGVVRQEAPIGTRSGLFGGGTWTGGGAGRKSAGPAAAAAAASLREIAAALGCLPLVVSDLRYAADCEELALQALEAAFRPELATAGLMQEQRLEHRASNPPPSPPPPAATTVGTTPAAAAAVTTGQ</sequence>
<feature type="compositionally biased region" description="Pro residues" evidence="1">
    <location>
        <begin position="1152"/>
        <end position="1161"/>
    </location>
</feature>
<feature type="region of interest" description="Disordered" evidence="1">
    <location>
        <begin position="508"/>
        <end position="545"/>
    </location>
</feature>
<feature type="compositionally biased region" description="Low complexity" evidence="1">
    <location>
        <begin position="709"/>
        <end position="719"/>
    </location>
</feature>
<dbReference type="Proteomes" id="UP001054857">
    <property type="component" value="Unassembled WGS sequence"/>
</dbReference>
<feature type="compositionally biased region" description="Low complexity" evidence="1">
    <location>
        <begin position="1162"/>
        <end position="1179"/>
    </location>
</feature>
<dbReference type="AlphaFoldDB" id="A0AAD3DTE7"/>
<name>A0AAD3DTE7_9CHLO</name>
<organism evidence="2 3">
    <name type="scientific">Astrephomene gubernaculifera</name>
    <dbReference type="NCBI Taxonomy" id="47775"/>
    <lineage>
        <taxon>Eukaryota</taxon>
        <taxon>Viridiplantae</taxon>
        <taxon>Chlorophyta</taxon>
        <taxon>core chlorophytes</taxon>
        <taxon>Chlorophyceae</taxon>
        <taxon>CS clade</taxon>
        <taxon>Chlamydomonadales</taxon>
        <taxon>Astrephomenaceae</taxon>
        <taxon>Astrephomene</taxon>
    </lineage>
</organism>
<dbReference type="EMBL" id="BMAR01000019">
    <property type="protein sequence ID" value="GFR47636.1"/>
    <property type="molecule type" value="Genomic_DNA"/>
</dbReference>
<proteinExistence type="predicted"/>
<evidence type="ECO:0000313" key="2">
    <source>
        <dbReference type="EMBL" id="GFR47636.1"/>
    </source>
</evidence>
<feature type="region of interest" description="Disordered" evidence="1">
    <location>
        <begin position="69"/>
        <end position="115"/>
    </location>
</feature>
<evidence type="ECO:0000256" key="1">
    <source>
        <dbReference type="SAM" id="MobiDB-lite"/>
    </source>
</evidence>
<feature type="region of interest" description="Disordered" evidence="1">
    <location>
        <begin position="709"/>
        <end position="756"/>
    </location>
</feature>
<feature type="compositionally biased region" description="Polar residues" evidence="1">
    <location>
        <begin position="69"/>
        <end position="82"/>
    </location>
</feature>
<keyword evidence="3" id="KW-1185">Reference proteome</keyword>
<gene>
    <name evidence="2" type="ORF">Agub_g9376</name>
</gene>
<evidence type="ECO:0000313" key="3">
    <source>
        <dbReference type="Proteomes" id="UP001054857"/>
    </source>
</evidence>
<comment type="caution">
    <text evidence="2">The sequence shown here is derived from an EMBL/GenBank/DDBJ whole genome shotgun (WGS) entry which is preliminary data.</text>
</comment>
<feature type="region of interest" description="Disordered" evidence="1">
    <location>
        <begin position="152"/>
        <end position="178"/>
    </location>
</feature>
<feature type="region of interest" description="Disordered" evidence="1">
    <location>
        <begin position="191"/>
        <end position="247"/>
    </location>
</feature>
<feature type="region of interest" description="Disordered" evidence="1">
    <location>
        <begin position="270"/>
        <end position="298"/>
    </location>
</feature>
<feature type="compositionally biased region" description="Basic and acidic residues" evidence="1">
    <location>
        <begin position="156"/>
        <end position="165"/>
    </location>
</feature>
<feature type="compositionally biased region" description="Low complexity" evidence="1">
    <location>
        <begin position="225"/>
        <end position="247"/>
    </location>
</feature>
<feature type="region of interest" description="Disordered" evidence="1">
    <location>
        <begin position="397"/>
        <end position="422"/>
    </location>
</feature>